<dbReference type="Proteomes" id="UP000216063">
    <property type="component" value="Unassembled WGS sequence"/>
</dbReference>
<gene>
    <name evidence="2" type="ORF">CG716_05100</name>
</gene>
<dbReference type="EMBL" id="NOZR01000003">
    <property type="protein sequence ID" value="OYN81733.1"/>
    <property type="molecule type" value="Genomic_DNA"/>
</dbReference>
<accession>A0A255E109</accession>
<dbReference type="AlphaFoldDB" id="A0A255E109"/>
<comment type="caution">
    <text evidence="2">The sequence shown here is derived from an EMBL/GenBank/DDBJ whole genome shotgun (WGS) entry which is preliminary data.</text>
</comment>
<dbReference type="InterPro" id="IPR052892">
    <property type="entry name" value="NA-targeting_endonuclease"/>
</dbReference>
<keyword evidence="3" id="KW-1185">Reference proteome</keyword>
<dbReference type="InterPro" id="IPR003615">
    <property type="entry name" value="HNH_nuc"/>
</dbReference>
<dbReference type="GO" id="GO:0004519">
    <property type="term" value="F:endonuclease activity"/>
    <property type="evidence" value="ECO:0007669"/>
    <property type="project" value="InterPro"/>
</dbReference>
<dbReference type="InterPro" id="IPR002711">
    <property type="entry name" value="HNH"/>
</dbReference>
<dbReference type="PANTHER" id="PTHR33877:SF2">
    <property type="entry name" value="OS07G0170200 PROTEIN"/>
    <property type="match status" value="1"/>
</dbReference>
<dbReference type="CDD" id="cd00085">
    <property type="entry name" value="HNHc"/>
    <property type="match status" value="1"/>
</dbReference>
<evidence type="ECO:0000259" key="1">
    <source>
        <dbReference type="SMART" id="SM00507"/>
    </source>
</evidence>
<name>A0A255E109_9MYCO</name>
<dbReference type="GO" id="GO:0003676">
    <property type="term" value="F:nucleic acid binding"/>
    <property type="evidence" value="ECO:0007669"/>
    <property type="project" value="InterPro"/>
</dbReference>
<dbReference type="SMART" id="SM00507">
    <property type="entry name" value="HNHc"/>
    <property type="match status" value="1"/>
</dbReference>
<feature type="domain" description="HNH nuclease" evidence="1">
    <location>
        <begin position="213"/>
        <end position="273"/>
    </location>
</feature>
<proteinExistence type="predicted"/>
<sequence>MKTTARLNPVSGERVCHEWPTCERKYYAKGYCFFHYQRIKNGVPFDAPYNVRPNRAAEHGLQGYRRGCRCPVCGEAKSAHNRKHWHGPRPRVVEFDCQFCGKRGIADKRTRAMFCSRACSARAAAWQMAGPRPLVKWVGDPLAEKRAKLNTHSRGDKVLIAGYCVICDGSFIYASRWRRTCSDECAERLEENGRRAARARRRARLRDAFVSSVSPIEIFKRDHYWCYLCNRRTSDDAKVPDPLAPTIDHVIPLAKGGAHEPGNCRTACFECNVRKGDRDVNEMPTGEYQLAG</sequence>
<dbReference type="Pfam" id="PF01844">
    <property type="entry name" value="HNH"/>
    <property type="match status" value="1"/>
</dbReference>
<dbReference type="GO" id="GO:0008270">
    <property type="term" value="F:zinc ion binding"/>
    <property type="evidence" value="ECO:0007669"/>
    <property type="project" value="InterPro"/>
</dbReference>
<dbReference type="OrthoDB" id="4639033at2"/>
<reference evidence="2 3" key="1">
    <citation type="submission" date="2017-07" db="EMBL/GenBank/DDBJ databases">
        <title>The new phylogeny of genus Mycobacterium.</title>
        <authorList>
            <person name="Tortoli E."/>
            <person name="Trovato A."/>
            <person name="Cirillo D.M."/>
        </authorList>
    </citation>
    <scope>NUCLEOTIDE SEQUENCE [LARGE SCALE GENOMIC DNA]</scope>
    <source>
        <strain evidence="2 3">ATCC 33027</strain>
    </source>
</reference>
<evidence type="ECO:0000313" key="3">
    <source>
        <dbReference type="Proteomes" id="UP000216063"/>
    </source>
</evidence>
<evidence type="ECO:0000313" key="2">
    <source>
        <dbReference type="EMBL" id="OYN81733.1"/>
    </source>
</evidence>
<dbReference type="Gene3D" id="1.10.30.50">
    <property type="match status" value="1"/>
</dbReference>
<protein>
    <recommendedName>
        <fullName evidence="1">HNH nuclease domain-containing protein</fullName>
    </recommendedName>
</protein>
<dbReference type="PANTHER" id="PTHR33877">
    <property type="entry name" value="SLL1193 PROTEIN"/>
    <property type="match status" value="1"/>
</dbReference>
<organism evidence="2 3">
    <name type="scientific">Mycolicibacterium sphagni</name>
    <dbReference type="NCBI Taxonomy" id="1786"/>
    <lineage>
        <taxon>Bacteria</taxon>
        <taxon>Bacillati</taxon>
        <taxon>Actinomycetota</taxon>
        <taxon>Actinomycetes</taxon>
        <taxon>Mycobacteriales</taxon>
        <taxon>Mycobacteriaceae</taxon>
        <taxon>Mycolicibacterium</taxon>
    </lineage>
</organism>